<name>A0ABV9QI31_9FIRM</name>
<dbReference type="InterPro" id="IPR005175">
    <property type="entry name" value="PPC_dom"/>
</dbReference>
<dbReference type="Pfam" id="PF03479">
    <property type="entry name" value="PCC"/>
    <property type="match status" value="1"/>
</dbReference>
<evidence type="ECO:0000313" key="2">
    <source>
        <dbReference type="EMBL" id="MFC4803982.1"/>
    </source>
</evidence>
<dbReference type="SUPFAM" id="SSF117856">
    <property type="entry name" value="AF0104/ALDC/Ptd012-like"/>
    <property type="match status" value="1"/>
</dbReference>
<dbReference type="RefSeq" id="WP_379787460.1">
    <property type="nucleotide sequence ID" value="NZ_JBHSHL010000008.1"/>
</dbReference>
<gene>
    <name evidence="2" type="ORF">ACFO4R_02700</name>
</gene>
<dbReference type="CDD" id="cd11378">
    <property type="entry name" value="DUF296"/>
    <property type="match status" value="1"/>
</dbReference>
<dbReference type="Gene3D" id="3.30.1330.80">
    <property type="entry name" value="Hypothetical protein, similar to alpha- acetolactate decarboxylase, domain 2"/>
    <property type="match status" value="1"/>
</dbReference>
<dbReference type="PANTHER" id="PTHR34988:SF1">
    <property type="entry name" value="DNA-BINDING PROTEIN"/>
    <property type="match status" value="1"/>
</dbReference>
<dbReference type="GO" id="GO:0003677">
    <property type="term" value="F:DNA binding"/>
    <property type="evidence" value="ECO:0007669"/>
    <property type="project" value="UniProtKB-KW"/>
</dbReference>
<evidence type="ECO:0000313" key="3">
    <source>
        <dbReference type="Proteomes" id="UP001595916"/>
    </source>
</evidence>
<comment type="caution">
    <text evidence="2">The sequence shown here is derived from an EMBL/GenBank/DDBJ whole genome shotgun (WGS) entry which is preliminary data.</text>
</comment>
<protein>
    <submittedName>
        <fullName evidence="2">PPC domain-containing DNA-binding protein</fullName>
    </submittedName>
</protein>
<dbReference type="PROSITE" id="PS51742">
    <property type="entry name" value="PPC"/>
    <property type="match status" value="1"/>
</dbReference>
<feature type="domain" description="PPC" evidence="1">
    <location>
        <begin position="4"/>
        <end position="139"/>
    </location>
</feature>
<dbReference type="EMBL" id="JBHSHL010000008">
    <property type="protein sequence ID" value="MFC4803982.1"/>
    <property type="molecule type" value="Genomic_DNA"/>
</dbReference>
<reference evidence="3" key="1">
    <citation type="journal article" date="2019" name="Int. J. Syst. Evol. Microbiol.">
        <title>The Global Catalogue of Microorganisms (GCM) 10K type strain sequencing project: providing services to taxonomists for standard genome sequencing and annotation.</title>
        <authorList>
            <consortium name="The Broad Institute Genomics Platform"/>
            <consortium name="The Broad Institute Genome Sequencing Center for Infectious Disease"/>
            <person name="Wu L."/>
            <person name="Ma J."/>
        </authorList>
    </citation>
    <scope>NUCLEOTIDE SEQUENCE [LARGE SCALE GENOMIC DNA]</scope>
    <source>
        <strain evidence="3">CCUG 46385</strain>
    </source>
</reference>
<accession>A0ABV9QI31</accession>
<dbReference type="PANTHER" id="PTHR34988">
    <property type="entry name" value="PROTEIN, PUTATIVE-RELATED"/>
    <property type="match status" value="1"/>
</dbReference>
<dbReference type="InterPro" id="IPR025707">
    <property type="entry name" value="DNA_bp_PD1"/>
</dbReference>
<evidence type="ECO:0000259" key="1">
    <source>
        <dbReference type="PROSITE" id="PS51742"/>
    </source>
</evidence>
<proteinExistence type="predicted"/>
<keyword evidence="2" id="KW-0238">DNA-binding</keyword>
<dbReference type="Proteomes" id="UP001595916">
    <property type="component" value="Unassembled WGS sequence"/>
</dbReference>
<organism evidence="2 3">
    <name type="scientific">Filifactor villosus</name>
    <dbReference type="NCBI Taxonomy" id="29374"/>
    <lineage>
        <taxon>Bacteria</taxon>
        <taxon>Bacillati</taxon>
        <taxon>Bacillota</taxon>
        <taxon>Clostridia</taxon>
        <taxon>Peptostreptococcales</taxon>
        <taxon>Filifactoraceae</taxon>
        <taxon>Filifactor</taxon>
    </lineage>
</organism>
<sequence>MKAKKEGNLLVVRVDRGEELVESIEKACREHKVKTGIVSGIGAVSSCAMGVFNVEEKKYYKNEFSGALEITNLTGNVTTKDGQLYLHLHMTVGDDKGAAFGGHLNEAVVGVTAEVFILMFSMEVEREMDPNIGINTMVL</sequence>
<dbReference type="PIRSF" id="PIRSF016702">
    <property type="entry name" value="DNA_bp_PD1"/>
    <property type="match status" value="1"/>
</dbReference>
<keyword evidence="3" id="KW-1185">Reference proteome</keyword>